<dbReference type="SUPFAM" id="SSF103473">
    <property type="entry name" value="MFS general substrate transporter"/>
    <property type="match status" value="1"/>
</dbReference>
<dbReference type="Pfam" id="PF07690">
    <property type="entry name" value="MFS_1"/>
    <property type="match status" value="1"/>
</dbReference>
<keyword evidence="1 4" id="KW-0812">Transmembrane</keyword>
<name>A0A5C1YNZ1_9PROT</name>
<dbReference type="PROSITE" id="PS50850">
    <property type="entry name" value="MFS"/>
    <property type="match status" value="1"/>
</dbReference>
<feature type="transmembrane region" description="Helical" evidence="4">
    <location>
        <begin position="220"/>
        <end position="241"/>
    </location>
</feature>
<dbReference type="GO" id="GO:0022857">
    <property type="term" value="F:transmembrane transporter activity"/>
    <property type="evidence" value="ECO:0007669"/>
    <property type="project" value="InterPro"/>
</dbReference>
<keyword evidence="7" id="KW-1185">Reference proteome</keyword>
<organism evidence="6 7">
    <name type="scientific">Acetobacter vaccinii</name>
    <dbReference type="NCBI Taxonomy" id="2592655"/>
    <lineage>
        <taxon>Bacteria</taxon>
        <taxon>Pseudomonadati</taxon>
        <taxon>Pseudomonadota</taxon>
        <taxon>Alphaproteobacteria</taxon>
        <taxon>Acetobacterales</taxon>
        <taxon>Acetobacteraceae</taxon>
        <taxon>Acetobacter</taxon>
    </lineage>
</organism>
<evidence type="ECO:0000256" key="2">
    <source>
        <dbReference type="ARBA" id="ARBA00022989"/>
    </source>
</evidence>
<dbReference type="PANTHER" id="PTHR42910">
    <property type="entry name" value="TRANSPORTER SCO4007-RELATED"/>
    <property type="match status" value="1"/>
</dbReference>
<dbReference type="OrthoDB" id="9815356at2"/>
<feature type="transmembrane region" description="Helical" evidence="4">
    <location>
        <begin position="136"/>
        <end position="157"/>
    </location>
</feature>
<evidence type="ECO:0000313" key="7">
    <source>
        <dbReference type="Proteomes" id="UP000324536"/>
    </source>
</evidence>
<proteinExistence type="predicted"/>
<feature type="domain" description="Major facilitator superfamily (MFS) profile" evidence="5">
    <location>
        <begin position="1"/>
        <end position="391"/>
    </location>
</feature>
<feature type="transmembrane region" description="Helical" evidence="4">
    <location>
        <begin position="342"/>
        <end position="364"/>
    </location>
</feature>
<dbReference type="InterPro" id="IPR020846">
    <property type="entry name" value="MFS_dom"/>
</dbReference>
<dbReference type="PANTHER" id="PTHR42910:SF1">
    <property type="entry name" value="MAJOR FACILITATOR SUPERFAMILY (MFS) PROFILE DOMAIN-CONTAINING PROTEIN"/>
    <property type="match status" value="1"/>
</dbReference>
<evidence type="ECO:0000259" key="5">
    <source>
        <dbReference type="PROSITE" id="PS50850"/>
    </source>
</evidence>
<keyword evidence="3 4" id="KW-0472">Membrane</keyword>
<sequence length="391" mass="40194">MDTPPSLGPDASAGRGLTLAMAAATGFAVANIYYNQPMLGVMEAALPGRLTAFIPTATQLGYALGLFVLVPLGDLLERKSLIVGQFILLTLALVATALAPTIGVLLVTSLCIGAAATVAQQIVPFAAHLASPERRGATVGVVMSGLLCGILLSRTLAGFVADHAGWRAMFWLGVPLSAGAGGLMAWVLPRSVPVVRHGYGTLMLSLVGLWRSLPALRLAAMTQACLFGAFSVFWSILALHLQEPRFGMGAEAAGLFGIIGAVGILAAPLAGRIADTHGPRYVILLGTGLAFLSWVVAGLVTSLTGLVVGCILLDFAVQSVLVSNQHIVYALRPEARARLNTLFMGVMFLGGAGGAAGASLAWGYGGWPAVSWFGAGLTAIAVALQLSAARR</sequence>
<dbReference type="AlphaFoldDB" id="A0A5C1YNZ1"/>
<dbReference type="Proteomes" id="UP000324536">
    <property type="component" value="Chromosome"/>
</dbReference>
<reference evidence="6 7" key="1">
    <citation type="submission" date="2019-09" db="EMBL/GenBank/DDBJ databases">
        <title>Genome sequencing of strain KACC 21233.</title>
        <authorList>
            <person name="Heo J."/>
            <person name="Kim S.-J."/>
            <person name="Kim J.-S."/>
            <person name="Hong S.-B."/>
            <person name="Kwon S.-W."/>
        </authorList>
    </citation>
    <scope>NUCLEOTIDE SEQUENCE [LARGE SCALE GENOMIC DNA]</scope>
    <source>
        <strain evidence="6 7">KACC 21233</strain>
    </source>
</reference>
<dbReference type="Gene3D" id="1.20.1250.20">
    <property type="entry name" value="MFS general substrate transporter like domains"/>
    <property type="match status" value="2"/>
</dbReference>
<feature type="transmembrane region" description="Helical" evidence="4">
    <location>
        <begin position="253"/>
        <end position="274"/>
    </location>
</feature>
<protein>
    <submittedName>
        <fullName evidence="6">MFS transporter</fullName>
    </submittedName>
</protein>
<gene>
    <name evidence="6" type="ORF">FLP30_02685</name>
</gene>
<feature type="transmembrane region" description="Helical" evidence="4">
    <location>
        <begin position="12"/>
        <end position="34"/>
    </location>
</feature>
<dbReference type="InterPro" id="IPR011701">
    <property type="entry name" value="MFS"/>
</dbReference>
<evidence type="ECO:0000313" key="6">
    <source>
        <dbReference type="EMBL" id="QEO16797.1"/>
    </source>
</evidence>
<dbReference type="EMBL" id="CP043506">
    <property type="protein sequence ID" value="QEO16797.1"/>
    <property type="molecule type" value="Genomic_DNA"/>
</dbReference>
<feature type="transmembrane region" description="Helical" evidence="4">
    <location>
        <begin position="370"/>
        <end position="389"/>
    </location>
</feature>
<evidence type="ECO:0000256" key="1">
    <source>
        <dbReference type="ARBA" id="ARBA00022692"/>
    </source>
</evidence>
<accession>A0A5C1YNZ1</accession>
<keyword evidence="2 4" id="KW-1133">Transmembrane helix</keyword>
<dbReference type="KEGG" id="acek:FLP30_02685"/>
<evidence type="ECO:0000256" key="3">
    <source>
        <dbReference type="ARBA" id="ARBA00023136"/>
    </source>
</evidence>
<dbReference type="InterPro" id="IPR036259">
    <property type="entry name" value="MFS_trans_sf"/>
</dbReference>
<feature type="transmembrane region" description="Helical" evidence="4">
    <location>
        <begin position="88"/>
        <end position="116"/>
    </location>
</feature>
<evidence type="ECO:0000256" key="4">
    <source>
        <dbReference type="SAM" id="Phobius"/>
    </source>
</evidence>
<feature type="transmembrane region" description="Helical" evidence="4">
    <location>
        <begin position="169"/>
        <end position="188"/>
    </location>
</feature>
<dbReference type="CDD" id="cd17324">
    <property type="entry name" value="MFS_NepI_like"/>
    <property type="match status" value="1"/>
</dbReference>
<dbReference type="RefSeq" id="WP_149278477.1">
    <property type="nucleotide sequence ID" value="NZ_CP043506.1"/>
</dbReference>
<feature type="transmembrane region" description="Helical" evidence="4">
    <location>
        <begin position="54"/>
        <end position="76"/>
    </location>
</feature>